<keyword evidence="3" id="KW-1185">Reference proteome</keyword>
<dbReference type="RefSeq" id="WP_218853512.1">
    <property type="nucleotide sequence ID" value="NZ_JACBZY010000001.1"/>
</dbReference>
<feature type="active site" description="Proton acceptor" evidence="1">
    <location>
        <position position="190"/>
    </location>
</feature>
<dbReference type="PANTHER" id="PTHR38474:SF2">
    <property type="entry name" value="CHLORAMPHENICOL ACETYLTRANSFERASE"/>
    <property type="match status" value="1"/>
</dbReference>
<sequence length="216" mass="24324">MSELRPIDVSTWNRAEHFAHFLDASPCTYSVTVELDTTELDATLRAEGRRRYPAQIWALTTIVNRIPEFRTTVLDDGSPAIWDALEPSFASLDAERETFSALWTPYDADFRTFHDAVLTTIAEHGSSGRFVPQQLPPNAFDVSSIPWLRFSAFDLDVQHGYRHLAPIFTLGKSVERAGRTTVPLALRVHHAAVDGLHVARFVDALQQLVAQPDWVR</sequence>
<dbReference type="Pfam" id="PF00302">
    <property type="entry name" value="CAT"/>
    <property type="match status" value="1"/>
</dbReference>
<accession>A0A852YGY0</accession>
<evidence type="ECO:0000313" key="2">
    <source>
        <dbReference type="EMBL" id="NYH00551.1"/>
    </source>
</evidence>
<dbReference type="InterPro" id="IPR023213">
    <property type="entry name" value="CAT-like_dom_sf"/>
</dbReference>
<dbReference type="InterPro" id="IPR001707">
    <property type="entry name" value="Cmp_AcTrfase"/>
</dbReference>
<evidence type="ECO:0000256" key="1">
    <source>
        <dbReference type="PIRSR" id="PIRSR000440-1"/>
    </source>
</evidence>
<comment type="caution">
    <text evidence="2">The sequence shown here is derived from an EMBL/GenBank/DDBJ whole genome shotgun (WGS) entry which is preliminary data.</text>
</comment>
<evidence type="ECO:0000313" key="3">
    <source>
        <dbReference type="Proteomes" id="UP000553888"/>
    </source>
</evidence>
<dbReference type="AlphaFoldDB" id="A0A852YGY0"/>
<name>A0A852YGY0_9MICO</name>
<dbReference type="PIRSF" id="PIRSF000440">
    <property type="entry name" value="CAT"/>
    <property type="match status" value="1"/>
</dbReference>
<dbReference type="SUPFAM" id="SSF52777">
    <property type="entry name" value="CoA-dependent acyltransferases"/>
    <property type="match status" value="1"/>
</dbReference>
<protein>
    <submittedName>
        <fullName evidence="2">Chloramphenicol O-acetyltransferase type A</fullName>
        <ecNumber evidence="2">2.3.1.28</ecNumber>
    </submittedName>
</protein>
<keyword evidence="2" id="KW-0808">Transferase</keyword>
<proteinExistence type="predicted"/>
<dbReference type="Gene3D" id="3.30.559.10">
    <property type="entry name" value="Chloramphenicol acetyltransferase-like domain"/>
    <property type="match status" value="1"/>
</dbReference>
<dbReference type="EC" id="2.3.1.28" evidence="2"/>
<dbReference type="Proteomes" id="UP000553888">
    <property type="component" value="Unassembled WGS sequence"/>
</dbReference>
<gene>
    <name evidence="2" type="ORF">BJ979_003176</name>
</gene>
<organism evidence="2 3">
    <name type="scientific">Schumannella luteola</name>
    <dbReference type="NCBI Taxonomy" id="472059"/>
    <lineage>
        <taxon>Bacteria</taxon>
        <taxon>Bacillati</taxon>
        <taxon>Actinomycetota</taxon>
        <taxon>Actinomycetes</taxon>
        <taxon>Micrococcales</taxon>
        <taxon>Microbacteriaceae</taxon>
        <taxon>Schumannella</taxon>
    </lineage>
</organism>
<dbReference type="SMART" id="SM01059">
    <property type="entry name" value="CAT"/>
    <property type="match status" value="1"/>
</dbReference>
<dbReference type="EMBL" id="JACBZY010000001">
    <property type="protein sequence ID" value="NYH00551.1"/>
    <property type="molecule type" value="Genomic_DNA"/>
</dbReference>
<dbReference type="PANTHER" id="PTHR38474">
    <property type="entry name" value="SLR0299 PROTEIN"/>
    <property type="match status" value="1"/>
</dbReference>
<keyword evidence="2" id="KW-0012">Acyltransferase</keyword>
<reference evidence="2 3" key="1">
    <citation type="submission" date="2020-07" db="EMBL/GenBank/DDBJ databases">
        <title>Sequencing the genomes of 1000 actinobacteria strains.</title>
        <authorList>
            <person name="Klenk H.-P."/>
        </authorList>
    </citation>
    <scope>NUCLEOTIDE SEQUENCE [LARGE SCALE GENOMIC DNA]</scope>
    <source>
        <strain evidence="2 3">DSM 23141</strain>
    </source>
</reference>
<dbReference type="GO" id="GO:0008811">
    <property type="term" value="F:chloramphenicol O-acetyltransferase activity"/>
    <property type="evidence" value="ECO:0007669"/>
    <property type="project" value="UniProtKB-EC"/>
</dbReference>